<evidence type="ECO:0000256" key="6">
    <source>
        <dbReference type="ARBA" id="ARBA00022679"/>
    </source>
</evidence>
<dbReference type="KEGG" id="pcot:PCOAH_00052510"/>
<comment type="similarity">
    <text evidence="2">Belongs to the protein prenyltransferase subunit alpha family.</text>
</comment>
<dbReference type="EMBL" id="CP016252">
    <property type="protein sequence ID" value="ANQ11176.1"/>
    <property type="molecule type" value="Genomic_DNA"/>
</dbReference>
<dbReference type="GO" id="GO:0004662">
    <property type="term" value="F:CAAX-protein geranylgeranyltransferase activity"/>
    <property type="evidence" value="ECO:0007669"/>
    <property type="project" value="UniProtKB-EC"/>
</dbReference>
<reference evidence="16" key="1">
    <citation type="submission" date="2016-06" db="EMBL/GenBank/DDBJ databases">
        <title>First high quality genome sequence of Plasmodium coatneyi using continuous long reads from single molecule, real-time sequencing.</title>
        <authorList>
            <person name="Chien J.-T."/>
            <person name="Pakala S.B."/>
            <person name="Geraldo J.A."/>
            <person name="Lapp S.A."/>
            <person name="Barnwell J.W."/>
            <person name="Kissinger J.C."/>
            <person name="Galinski M.R."/>
            <person name="Humphrey J.C."/>
        </authorList>
    </citation>
    <scope>NUCLEOTIDE SEQUENCE [LARGE SCALE GENOMIC DNA]</scope>
    <source>
        <strain evidence="16">Hackeri</strain>
    </source>
</reference>
<evidence type="ECO:0000256" key="14">
    <source>
        <dbReference type="SAM" id="MobiDB-lite"/>
    </source>
</evidence>
<dbReference type="Gene3D" id="1.25.40.120">
    <property type="entry name" value="Protein prenylyltransferase"/>
    <property type="match status" value="2"/>
</dbReference>
<evidence type="ECO:0000256" key="5">
    <source>
        <dbReference type="ARBA" id="ARBA00022602"/>
    </source>
</evidence>
<keyword evidence="16" id="KW-1185">Reference proteome</keyword>
<feature type="compositionally biased region" description="Polar residues" evidence="14">
    <location>
        <begin position="179"/>
        <end position="208"/>
    </location>
</feature>
<dbReference type="VEuPathDB" id="PlasmoDB:PCOAH_00052510"/>
<evidence type="ECO:0000256" key="7">
    <source>
        <dbReference type="ARBA" id="ARBA00022737"/>
    </source>
</evidence>
<keyword evidence="6 15" id="KW-0808">Transferase</keyword>
<evidence type="ECO:0000313" key="16">
    <source>
        <dbReference type="Proteomes" id="UP000092716"/>
    </source>
</evidence>
<keyword evidence="8" id="KW-0460">Magnesium</keyword>
<proteinExistence type="inferred from homology"/>
<feature type="region of interest" description="Disordered" evidence="14">
    <location>
        <begin position="611"/>
        <end position="638"/>
    </location>
</feature>
<dbReference type="RefSeq" id="XP_019917871.1">
    <property type="nucleotide sequence ID" value="XM_020062031.1"/>
</dbReference>
<dbReference type="SUPFAM" id="SSF48439">
    <property type="entry name" value="Protein prenylyltransferase"/>
    <property type="match status" value="1"/>
</dbReference>
<dbReference type="GO" id="GO:0005965">
    <property type="term" value="C:protein farnesyltransferase complex"/>
    <property type="evidence" value="ECO:0007669"/>
    <property type="project" value="TreeGrafter"/>
</dbReference>
<evidence type="ECO:0000256" key="10">
    <source>
        <dbReference type="ARBA" id="ARBA00041392"/>
    </source>
</evidence>
<dbReference type="PROSITE" id="PS51147">
    <property type="entry name" value="PFTA"/>
    <property type="match status" value="2"/>
</dbReference>
<evidence type="ECO:0000256" key="13">
    <source>
        <dbReference type="ARBA" id="ARBA00043219"/>
    </source>
</evidence>
<evidence type="ECO:0000256" key="3">
    <source>
        <dbReference type="ARBA" id="ARBA00012700"/>
    </source>
</evidence>
<comment type="cofactor">
    <cofactor evidence="1">
        <name>Mg(2+)</name>
        <dbReference type="ChEBI" id="CHEBI:18420"/>
    </cofactor>
</comment>
<gene>
    <name evidence="15" type="ORF">PCOAH_00052510</name>
</gene>
<dbReference type="PANTHER" id="PTHR11129:SF1">
    <property type="entry name" value="PROTEIN FARNESYLTRANSFERASE_GERANYLGERANYLTRANSFERASE TYPE-1 SUBUNIT ALPHA"/>
    <property type="match status" value="1"/>
</dbReference>
<dbReference type="GO" id="GO:0005953">
    <property type="term" value="C:CAAX-protein geranylgeranyltransferase complex"/>
    <property type="evidence" value="ECO:0007669"/>
    <property type="project" value="TreeGrafter"/>
</dbReference>
<dbReference type="OrthoDB" id="272289at2759"/>
<dbReference type="GeneID" id="30911985"/>
<evidence type="ECO:0000256" key="11">
    <source>
        <dbReference type="ARBA" id="ARBA00042436"/>
    </source>
</evidence>
<evidence type="ECO:0000256" key="4">
    <source>
        <dbReference type="ARBA" id="ARBA00012702"/>
    </source>
</evidence>
<dbReference type="PANTHER" id="PTHR11129">
    <property type="entry name" value="PROTEIN FARNESYLTRANSFERASE ALPHA SUBUNIT/RAB GERANYLGERANYL TRANSFERASE ALPHA SUBUNIT"/>
    <property type="match status" value="1"/>
</dbReference>
<name>A0A1B1E827_9APIC</name>
<evidence type="ECO:0000256" key="8">
    <source>
        <dbReference type="ARBA" id="ARBA00022842"/>
    </source>
</evidence>
<dbReference type="EC" id="2.5.1.58" evidence="4"/>
<evidence type="ECO:0000256" key="9">
    <source>
        <dbReference type="ARBA" id="ARBA00040965"/>
    </source>
</evidence>
<dbReference type="Pfam" id="PF01239">
    <property type="entry name" value="PPTA"/>
    <property type="match status" value="3"/>
</dbReference>
<evidence type="ECO:0000256" key="12">
    <source>
        <dbReference type="ARBA" id="ARBA00043086"/>
    </source>
</evidence>
<feature type="compositionally biased region" description="Basic and acidic residues" evidence="14">
    <location>
        <begin position="209"/>
        <end position="229"/>
    </location>
</feature>
<feature type="compositionally biased region" description="Low complexity" evidence="14">
    <location>
        <begin position="611"/>
        <end position="620"/>
    </location>
</feature>
<dbReference type="AlphaFoldDB" id="A0A1B1E827"/>
<protein>
    <recommendedName>
        <fullName evidence="9">Protein farnesyltransferase/geranylgeranyltransferase type-1 subunit alpha</fullName>
        <ecNumber evidence="4">2.5.1.58</ecNumber>
        <ecNumber evidence="3">2.5.1.59</ecNumber>
    </recommendedName>
    <alternativeName>
        <fullName evidence="12">CAAX farnesyltransferase subunit alpha</fullName>
    </alternativeName>
    <alternativeName>
        <fullName evidence="11">FTase-alpha</fullName>
    </alternativeName>
    <alternativeName>
        <fullName evidence="10">Ras proteins prenyltransferase subunit alpha</fullName>
    </alternativeName>
    <alternativeName>
        <fullName evidence="13">Type I protein geranyl-geranyltransferase subunit alpha</fullName>
    </alternativeName>
</protein>
<feature type="region of interest" description="Disordered" evidence="14">
    <location>
        <begin position="179"/>
        <end position="229"/>
    </location>
</feature>
<evidence type="ECO:0000256" key="2">
    <source>
        <dbReference type="ARBA" id="ARBA00006734"/>
    </source>
</evidence>
<dbReference type="Proteomes" id="UP000092716">
    <property type="component" value="Chromosome 14"/>
</dbReference>
<sequence length="898" mass="107803">MSKPKISICQIKSVGDIKGWSLKGIESCKKKIFGYAENMPGEKNWIKPLIGKSMQNYYFPSKYLHLDFNLKEYMRMQTVRFKKKEIDDSLINLQKCINLIIENKDKVEKFLASIPKELYLENQSLKDFYSLYLTVFPDHKGQDEEKYQHKHTLSPDDLRELNLHEHKFSWFKQPVNNGREMQSDKSNFGDSPFCTQNESESENYLNKSGKTEERKVTSEFEEKEKSEMRQEVCEEGTAHTNSYDKIIFAKTRGRLSFKRIILGENSPGRGDKSLKRSNCEREVNTAGEQLHYVDCDVNIGLEERREKTKAEMEEHERSKNHFLNLLSQNEHLQNTFSIRNRFIDPLYLRRRYSFIDKLTKKKIKKEKYKTYRKHFIQHADEKEVWPDNKGLLNKVYPNPYPVARKNMERQQRAYAKKFQLEYPQRLGGLHLGLLLNTPLFNLLPKRNVHLDMIHLEKEREKLLVDMQNERNIKNKEKVHILNTYYTDNEQLVYSTLASFVELKKYSFEGYVMSTFAIKVNPSYYSAWMYRRKCLRKLNLNLRNELLFTKCVICDNIKSFQSWFHRRWLIEYIWKQARRGTRQGGQAERVNREKHEIDWDSYDLEDERHFISSDGSNGSGSTDHRGSFGNPAEENPPKEDAFLSNCEEADFEAEKKDVVILHEDLQNLVESCEFFKNALRSNEELINVDEFLYEEMLYSNCDIFLDAKNYNSWAHKTWLIDKLGIFNNKYLREKYNIISHEFNFINYFLKHDIYNNSVWVYRYFIFTKLKYTRKLHKMEREIKFCLNYAKQFPHNEAIFKYLFRVIFMYTHLYKKKKKNVMDIFEIPLLLNFKEQLAKLTDQSKYVLIFLSELYSFNGQRVQEVQCYRYLEKNDNFNDALWRYRIEEIQMKQPRQAKSI</sequence>
<organism evidence="15 16">
    <name type="scientific">Plasmodium coatneyi</name>
    <dbReference type="NCBI Taxonomy" id="208452"/>
    <lineage>
        <taxon>Eukaryota</taxon>
        <taxon>Sar</taxon>
        <taxon>Alveolata</taxon>
        <taxon>Apicomplexa</taxon>
        <taxon>Aconoidasida</taxon>
        <taxon>Haemosporida</taxon>
        <taxon>Plasmodiidae</taxon>
        <taxon>Plasmodium</taxon>
    </lineage>
</organism>
<keyword evidence="5" id="KW-0637">Prenyltransferase</keyword>
<dbReference type="GO" id="GO:0004660">
    <property type="term" value="F:protein farnesyltransferase activity"/>
    <property type="evidence" value="ECO:0007669"/>
    <property type="project" value="UniProtKB-EC"/>
</dbReference>
<accession>A0A1B1E827</accession>
<keyword evidence="7" id="KW-0677">Repeat</keyword>
<dbReference type="EC" id="2.5.1.59" evidence="3"/>
<evidence type="ECO:0000313" key="15">
    <source>
        <dbReference type="EMBL" id="ANQ11176.1"/>
    </source>
</evidence>
<dbReference type="InterPro" id="IPR002088">
    <property type="entry name" value="Prenyl_trans_a"/>
</dbReference>
<evidence type="ECO:0000256" key="1">
    <source>
        <dbReference type="ARBA" id="ARBA00001946"/>
    </source>
</evidence>